<gene>
    <name evidence="1" type="ORF">FXB40_44795</name>
</gene>
<name>A0A5D3K9Y8_9BRAD</name>
<sequence length="734" mass="82353">MSKSAFFAYPSSEPILTTADEAVREVRGIHVTPWPHLNTFGYRLDKLIREKIDTSDFLLADVTIPNFNVYYEIGYCVGSGKPVVPTVDFTLKGSKENVDLTGLFATTGQIRYQNYKDLAAKIEKIDLNDWRPIAPKPRNYNQPLFFLGAFKRTNFIEYISSAISNSKVEQRQFDPTDTNFMSINDAFAEVSASTGLILPLIAPNIEGDVKHNLLASTLAGMAHGLGIEALLIQFNDVPAPVDFREFISTARGKLETTNEVEEYCQQTLVLNQRSKPPPRKRSPTLLEQVDLGKSAAEHEATRLDQYFVHTAQFTAASRAKGGIVVGRKGSGKTAIFYATLEKKQADKRNLVVPLMPVSHRLSELRQSLVDVKAAGFFDHSIEAFWQYIIYMEIIYSLREALLPKAKYNLTQLKLIESVEQRFKMGSEHVYGDFTSRLETAVELVIKTIQGTPNASTAKETITNVLFEHEISKLRDSVAQLADGYKTINLLFDNVDKGWPATRVEEHDIKTVQHLINVMNKVQRELARKDLEFEYLLFLRGDVYERLVENTADRGKFDPIKVDWSDAEQLSNLIHQRVIAAVPEGKEEEAWNAINPIMDDKRTAVDVMIGASLMRPRFLIDLAEKALSIAVNRGHPVITVADVKTALEKHSLYLVTDFGLEVRDVSGLSESIFYDFIGEGQRLTPAQVTEIVRKRAGELEPHQMLICSCGTASSVFRMHVAGQFSSTTATMITSD</sequence>
<dbReference type="AlphaFoldDB" id="A0A5D3K9Y8"/>
<dbReference type="Gene3D" id="3.40.50.450">
    <property type="match status" value="1"/>
</dbReference>
<reference evidence="1 2" key="1">
    <citation type="submission" date="2019-08" db="EMBL/GenBank/DDBJ databases">
        <title>Bradyrhizobium hipponensis sp. nov., a rhizobium isolated from a Lupinus angustifolius root nodule in Tunisia.</title>
        <authorList>
            <person name="Off K."/>
            <person name="Rejili M."/>
            <person name="Mars M."/>
            <person name="Brachmann A."/>
            <person name="Marin M."/>
        </authorList>
    </citation>
    <scope>NUCLEOTIDE SEQUENCE [LARGE SCALE GENOMIC DNA]</scope>
    <source>
        <strain evidence="1 2">CTAW71</strain>
    </source>
</reference>
<dbReference type="OrthoDB" id="9179688at2"/>
<comment type="caution">
    <text evidence="1">The sequence shown here is derived from an EMBL/GenBank/DDBJ whole genome shotgun (WGS) entry which is preliminary data.</text>
</comment>
<protein>
    <submittedName>
        <fullName evidence="1">Uncharacterized protein</fullName>
    </submittedName>
</protein>
<dbReference type="InterPro" id="IPR027417">
    <property type="entry name" value="P-loop_NTPase"/>
</dbReference>
<evidence type="ECO:0000313" key="2">
    <source>
        <dbReference type="Proteomes" id="UP000324758"/>
    </source>
</evidence>
<keyword evidence="2" id="KW-1185">Reference proteome</keyword>
<dbReference type="SUPFAM" id="SSF52540">
    <property type="entry name" value="P-loop containing nucleoside triphosphate hydrolases"/>
    <property type="match status" value="1"/>
</dbReference>
<dbReference type="EMBL" id="VSSS01000090">
    <property type="protein sequence ID" value="TYL84521.1"/>
    <property type="molecule type" value="Genomic_DNA"/>
</dbReference>
<dbReference type="RefSeq" id="WP_148778623.1">
    <property type="nucleotide sequence ID" value="NZ_VSSS01000090.1"/>
</dbReference>
<organism evidence="1 2">
    <name type="scientific">Bradyrhizobium rifense</name>
    <dbReference type="NCBI Taxonomy" id="515499"/>
    <lineage>
        <taxon>Bacteria</taxon>
        <taxon>Pseudomonadati</taxon>
        <taxon>Pseudomonadota</taxon>
        <taxon>Alphaproteobacteria</taxon>
        <taxon>Hyphomicrobiales</taxon>
        <taxon>Nitrobacteraceae</taxon>
        <taxon>Bradyrhizobium</taxon>
    </lineage>
</organism>
<dbReference type="NCBIfam" id="NF047389">
    <property type="entry name" value="ATPase_Sll1717"/>
    <property type="match status" value="1"/>
</dbReference>
<evidence type="ECO:0000313" key="1">
    <source>
        <dbReference type="EMBL" id="TYL84521.1"/>
    </source>
</evidence>
<dbReference type="Proteomes" id="UP000324758">
    <property type="component" value="Unassembled WGS sequence"/>
</dbReference>
<dbReference type="InterPro" id="IPR059206">
    <property type="entry name" value="Sll1717-like"/>
</dbReference>
<accession>A0A5D3K9Y8</accession>
<proteinExistence type="predicted"/>